<comment type="caution">
    <text evidence="2">The sequence shown here is derived from an EMBL/GenBank/DDBJ whole genome shotgun (WGS) entry which is preliminary data.</text>
</comment>
<keyword evidence="3" id="KW-1185">Reference proteome</keyword>
<evidence type="ECO:0000313" key="3">
    <source>
        <dbReference type="Proteomes" id="UP001500037"/>
    </source>
</evidence>
<organism evidence="2 3">
    <name type="scientific">Kitasatospora nipponensis</name>
    <dbReference type="NCBI Taxonomy" id="258049"/>
    <lineage>
        <taxon>Bacteria</taxon>
        <taxon>Bacillati</taxon>
        <taxon>Actinomycetota</taxon>
        <taxon>Actinomycetes</taxon>
        <taxon>Kitasatosporales</taxon>
        <taxon>Streptomycetaceae</taxon>
        <taxon>Kitasatospora</taxon>
    </lineage>
</organism>
<gene>
    <name evidence="2" type="ORF">GCM10009665_26000</name>
</gene>
<dbReference type="EMBL" id="BAAALF010000035">
    <property type="protein sequence ID" value="GAA1234599.1"/>
    <property type="molecule type" value="Genomic_DNA"/>
</dbReference>
<evidence type="ECO:0000313" key="2">
    <source>
        <dbReference type="EMBL" id="GAA1234599.1"/>
    </source>
</evidence>
<reference evidence="2 3" key="1">
    <citation type="journal article" date="2019" name="Int. J. Syst. Evol. Microbiol.">
        <title>The Global Catalogue of Microorganisms (GCM) 10K type strain sequencing project: providing services to taxonomists for standard genome sequencing and annotation.</title>
        <authorList>
            <consortium name="The Broad Institute Genomics Platform"/>
            <consortium name="The Broad Institute Genome Sequencing Center for Infectious Disease"/>
            <person name="Wu L."/>
            <person name="Ma J."/>
        </authorList>
    </citation>
    <scope>NUCLEOTIDE SEQUENCE [LARGE SCALE GENOMIC DNA]</scope>
    <source>
        <strain evidence="2 3">JCM 13004</strain>
    </source>
</reference>
<proteinExistence type="predicted"/>
<sequence length="121" mass="13582">MPDRTSPRPQQWQRPVPATRRRRDRQTASAGTEAVYLVRLELANPELPQPSRTDAERILDVLWAHLQPRFGIEHIRVRAGPAGINLGLFFRGSGTDAATHSSTAIAHLLARIPEWEPKIPP</sequence>
<protein>
    <submittedName>
        <fullName evidence="2">Uncharacterized protein</fullName>
    </submittedName>
</protein>
<name>A0ABN1W9K2_9ACTN</name>
<evidence type="ECO:0000256" key="1">
    <source>
        <dbReference type="SAM" id="MobiDB-lite"/>
    </source>
</evidence>
<accession>A0ABN1W9K2</accession>
<dbReference type="Proteomes" id="UP001500037">
    <property type="component" value="Unassembled WGS sequence"/>
</dbReference>
<feature type="region of interest" description="Disordered" evidence="1">
    <location>
        <begin position="1"/>
        <end position="30"/>
    </location>
</feature>